<evidence type="ECO:0000313" key="2">
    <source>
        <dbReference type="EMBL" id="KAJ7085650.1"/>
    </source>
</evidence>
<gene>
    <name evidence="2" type="ORF">B0H15DRAFT_363080</name>
</gene>
<organism evidence="2 3">
    <name type="scientific">Mycena belliarum</name>
    <dbReference type="NCBI Taxonomy" id="1033014"/>
    <lineage>
        <taxon>Eukaryota</taxon>
        <taxon>Fungi</taxon>
        <taxon>Dikarya</taxon>
        <taxon>Basidiomycota</taxon>
        <taxon>Agaricomycotina</taxon>
        <taxon>Agaricomycetes</taxon>
        <taxon>Agaricomycetidae</taxon>
        <taxon>Agaricales</taxon>
        <taxon>Marasmiineae</taxon>
        <taxon>Mycenaceae</taxon>
        <taxon>Mycena</taxon>
    </lineage>
</organism>
<dbReference type="AlphaFoldDB" id="A0AAD6U0B5"/>
<accession>A0AAD6U0B5</accession>
<comment type="caution">
    <text evidence="2">The sequence shown here is derived from an EMBL/GenBank/DDBJ whole genome shotgun (WGS) entry which is preliminary data.</text>
</comment>
<dbReference type="Proteomes" id="UP001222325">
    <property type="component" value="Unassembled WGS sequence"/>
</dbReference>
<evidence type="ECO:0000313" key="3">
    <source>
        <dbReference type="Proteomes" id="UP001222325"/>
    </source>
</evidence>
<name>A0AAD6U0B5_9AGAR</name>
<proteinExistence type="predicted"/>
<protein>
    <submittedName>
        <fullName evidence="2">Uncharacterized protein</fullName>
    </submittedName>
</protein>
<feature type="region of interest" description="Disordered" evidence="1">
    <location>
        <begin position="49"/>
        <end position="79"/>
    </location>
</feature>
<sequence length="203" mass="21999">MCTTRRGLMPMATMRNLSVENKKKREAARIAGPVSAVAVGYLLLRRSAGPMADPETTTGSSRALAGEANPLNRPPPSLSLSLLRLNGESAASGADENGLRESESSQPLDWQGLRLFQCHRARVVVRLGIGVFHHRRARRRGGSWLTRDAGRGWRFGNWAGEAAGSLSLAAVDSGCRRRWGTYGVQQNPPSHHPAFAVQSPQSH</sequence>
<reference evidence="2" key="1">
    <citation type="submission" date="2023-03" db="EMBL/GenBank/DDBJ databases">
        <title>Massive genome expansion in bonnet fungi (Mycena s.s.) driven by repeated elements and novel gene families across ecological guilds.</title>
        <authorList>
            <consortium name="Lawrence Berkeley National Laboratory"/>
            <person name="Harder C.B."/>
            <person name="Miyauchi S."/>
            <person name="Viragh M."/>
            <person name="Kuo A."/>
            <person name="Thoen E."/>
            <person name="Andreopoulos B."/>
            <person name="Lu D."/>
            <person name="Skrede I."/>
            <person name="Drula E."/>
            <person name="Henrissat B."/>
            <person name="Morin E."/>
            <person name="Kohler A."/>
            <person name="Barry K."/>
            <person name="LaButti K."/>
            <person name="Morin E."/>
            <person name="Salamov A."/>
            <person name="Lipzen A."/>
            <person name="Mereny Z."/>
            <person name="Hegedus B."/>
            <person name="Baldrian P."/>
            <person name="Stursova M."/>
            <person name="Weitz H."/>
            <person name="Taylor A."/>
            <person name="Grigoriev I.V."/>
            <person name="Nagy L.G."/>
            <person name="Martin F."/>
            <person name="Kauserud H."/>
        </authorList>
    </citation>
    <scope>NUCLEOTIDE SEQUENCE</scope>
    <source>
        <strain evidence="2">CBHHK173m</strain>
    </source>
</reference>
<dbReference type="EMBL" id="JARJCN010000033">
    <property type="protein sequence ID" value="KAJ7085650.1"/>
    <property type="molecule type" value="Genomic_DNA"/>
</dbReference>
<keyword evidence="3" id="KW-1185">Reference proteome</keyword>
<feature type="region of interest" description="Disordered" evidence="1">
    <location>
        <begin position="183"/>
        <end position="203"/>
    </location>
</feature>
<evidence type="ECO:0000256" key="1">
    <source>
        <dbReference type="SAM" id="MobiDB-lite"/>
    </source>
</evidence>